<reference evidence="1 2" key="1">
    <citation type="submission" date="2023-03" db="EMBL/GenBank/DDBJ databases">
        <title>Paludisphaera mucosa sp. nov. a novel planctomycete from northern fen.</title>
        <authorList>
            <person name="Ivanova A."/>
        </authorList>
    </citation>
    <scope>NUCLEOTIDE SEQUENCE [LARGE SCALE GENOMIC DNA]</scope>
    <source>
        <strain evidence="1 2">Pla2</strain>
    </source>
</reference>
<keyword evidence="2" id="KW-1185">Reference proteome</keyword>
<gene>
    <name evidence="1" type="ORF">PZE19_32200</name>
</gene>
<comment type="caution">
    <text evidence="1">The sequence shown here is derived from an EMBL/GenBank/DDBJ whole genome shotgun (WGS) entry which is preliminary data.</text>
</comment>
<proteinExistence type="predicted"/>
<protein>
    <submittedName>
        <fullName evidence="1">Uncharacterized protein</fullName>
    </submittedName>
</protein>
<dbReference type="Proteomes" id="UP001216907">
    <property type="component" value="Unassembled WGS sequence"/>
</dbReference>
<evidence type="ECO:0000313" key="2">
    <source>
        <dbReference type="Proteomes" id="UP001216907"/>
    </source>
</evidence>
<organism evidence="1 2">
    <name type="scientific">Paludisphaera mucosa</name>
    <dbReference type="NCBI Taxonomy" id="3030827"/>
    <lineage>
        <taxon>Bacteria</taxon>
        <taxon>Pseudomonadati</taxon>
        <taxon>Planctomycetota</taxon>
        <taxon>Planctomycetia</taxon>
        <taxon>Isosphaerales</taxon>
        <taxon>Isosphaeraceae</taxon>
        <taxon>Paludisphaera</taxon>
    </lineage>
</organism>
<evidence type="ECO:0000313" key="1">
    <source>
        <dbReference type="EMBL" id="MDG3008451.1"/>
    </source>
</evidence>
<accession>A0ABT6FLJ3</accession>
<name>A0ABT6FLJ3_9BACT</name>
<dbReference type="RefSeq" id="WP_277864770.1">
    <property type="nucleotide sequence ID" value="NZ_JARRAG010000007.1"/>
</dbReference>
<sequence>MSLEGFRRLDPDDACQLIGAFRRKAREQGWPEADIDGVCEALDARHAFDELSRHIEPTDPEAVSWGTQFRRMRDYVEGFRVLMDDHQAVFHPFRFYARGFKVALRGGSR</sequence>
<dbReference type="EMBL" id="JARRAG010000007">
    <property type="protein sequence ID" value="MDG3008451.1"/>
    <property type="molecule type" value="Genomic_DNA"/>
</dbReference>